<dbReference type="GO" id="GO:0016740">
    <property type="term" value="F:transferase activity"/>
    <property type="evidence" value="ECO:0007669"/>
    <property type="project" value="UniProtKB-KW"/>
</dbReference>
<evidence type="ECO:0000259" key="1">
    <source>
        <dbReference type="Pfam" id="PF00535"/>
    </source>
</evidence>
<dbReference type="Pfam" id="PF00535">
    <property type="entry name" value="Glycos_transf_2"/>
    <property type="match status" value="1"/>
</dbReference>
<name>A0A368ZYE5_9FLAO</name>
<gene>
    <name evidence="2" type="ORF">DES35_10654</name>
</gene>
<dbReference type="EMBL" id="QPJS01000006">
    <property type="protein sequence ID" value="RCX01953.1"/>
    <property type="molecule type" value="Genomic_DNA"/>
</dbReference>
<feature type="domain" description="Glycosyltransferase 2-like" evidence="1">
    <location>
        <begin position="5"/>
        <end position="142"/>
    </location>
</feature>
<dbReference type="SUPFAM" id="SSF53448">
    <property type="entry name" value="Nucleotide-diphospho-sugar transferases"/>
    <property type="match status" value="1"/>
</dbReference>
<proteinExistence type="predicted"/>
<organism evidence="2 3">
    <name type="scientific">Schleiferia thermophila</name>
    <dbReference type="NCBI Taxonomy" id="884107"/>
    <lineage>
        <taxon>Bacteria</taxon>
        <taxon>Pseudomonadati</taxon>
        <taxon>Bacteroidota</taxon>
        <taxon>Flavobacteriia</taxon>
        <taxon>Flavobacteriales</taxon>
        <taxon>Schleiferiaceae</taxon>
        <taxon>Schleiferia</taxon>
    </lineage>
</organism>
<keyword evidence="3" id="KW-1185">Reference proteome</keyword>
<dbReference type="PANTHER" id="PTHR43685">
    <property type="entry name" value="GLYCOSYLTRANSFERASE"/>
    <property type="match status" value="1"/>
</dbReference>
<dbReference type="InterPro" id="IPR001173">
    <property type="entry name" value="Glyco_trans_2-like"/>
</dbReference>
<dbReference type="Proteomes" id="UP000253517">
    <property type="component" value="Unassembled WGS sequence"/>
</dbReference>
<dbReference type="AlphaFoldDB" id="A0A368ZYE5"/>
<protein>
    <submittedName>
        <fullName evidence="2">Glycosyltransferase involved in cell wall biosynthesis</fullName>
    </submittedName>
</protein>
<sequence>MPFFSVVIPVYNASPYIEECLHSVIGQSYKDFEIIIVDDASTDDSLHKVRQFFEAFPSFEPKILTHPTNRGLGAARNTGVFRANGQYIAFLDADDYWAITRLEKAASYLEIFPIWDLLYHPVIEFYNGKRRKRHARFTTSLDDLILHGNPLVPSAVVLSRRIALEHPFVTDPAFLGVEDLDLWLRLLQAQIRTAMIPEPLTFYRITTGLTSQISIHLNRCHKVFSRYLKEEYITPAMQRKYYEAARLMQKTGRHLRAEIFYRWSNQTNIKTKLLRLLNRFKIAI</sequence>
<evidence type="ECO:0000313" key="2">
    <source>
        <dbReference type="EMBL" id="RCX01953.1"/>
    </source>
</evidence>
<dbReference type="RefSeq" id="WP_084180189.1">
    <property type="nucleotide sequence ID" value="NZ_BHZF01000001.1"/>
</dbReference>
<dbReference type="Gene3D" id="3.90.550.10">
    <property type="entry name" value="Spore Coat Polysaccharide Biosynthesis Protein SpsA, Chain A"/>
    <property type="match status" value="1"/>
</dbReference>
<reference evidence="2 3" key="1">
    <citation type="submission" date="2018-07" db="EMBL/GenBank/DDBJ databases">
        <title>Genomic Encyclopedia of Type Strains, Phase IV (KMG-IV): sequencing the most valuable type-strain genomes for metagenomic binning, comparative biology and taxonomic classification.</title>
        <authorList>
            <person name="Goeker M."/>
        </authorList>
    </citation>
    <scope>NUCLEOTIDE SEQUENCE [LARGE SCALE GENOMIC DNA]</scope>
    <source>
        <strain evidence="2 3">DSM 21410</strain>
    </source>
</reference>
<dbReference type="InterPro" id="IPR029044">
    <property type="entry name" value="Nucleotide-diphossugar_trans"/>
</dbReference>
<accession>A0A368ZYE5</accession>
<evidence type="ECO:0000313" key="3">
    <source>
        <dbReference type="Proteomes" id="UP000253517"/>
    </source>
</evidence>
<keyword evidence="2" id="KW-0808">Transferase</keyword>
<dbReference type="PANTHER" id="PTHR43685:SF2">
    <property type="entry name" value="GLYCOSYLTRANSFERASE 2-LIKE DOMAIN-CONTAINING PROTEIN"/>
    <property type="match status" value="1"/>
</dbReference>
<comment type="caution">
    <text evidence="2">The sequence shown here is derived from an EMBL/GenBank/DDBJ whole genome shotgun (WGS) entry which is preliminary data.</text>
</comment>
<dbReference type="InterPro" id="IPR050834">
    <property type="entry name" value="Glycosyltransf_2"/>
</dbReference>